<dbReference type="NCBIfam" id="TIGR01826">
    <property type="entry name" value="CofD_related"/>
    <property type="match status" value="1"/>
</dbReference>
<sequence>MKVVVIGGGTGTSTILRGLKRVTKDITAIICTTDDGGGSGILREDYGMIPPGDFRNCLLALSNSRKEFEDLLNYRYKSGTYSGQSFGNLFIAAISDMYHGFESAIDYMAEFLNITGKIYPVTLEPSNLEAILTNGTKVFGETSIREEMKRTKAKIENLRLSPHAPQAFSKATLEIEDADFIFLGPGSLYSSTIANLLVDGVAEAIYNTKAKVIYIANAFSELGESEHLSLSHHVLEIEKYSKEGLIDYVFATRNEYLQEITPEELKERLVLTFDKDREILKDLDIEIIEGDFVDMVDGRLRHNGEKIGNIVKDLK</sequence>
<evidence type="ECO:0000313" key="2">
    <source>
        <dbReference type="EMBL" id="EFM26354.1"/>
    </source>
</evidence>
<dbReference type="InterPro" id="IPR038136">
    <property type="entry name" value="CofD-like_dom_sf"/>
</dbReference>
<dbReference type="CDD" id="cd07187">
    <property type="entry name" value="YvcK_like"/>
    <property type="match status" value="1"/>
</dbReference>
<comment type="caution">
    <text evidence="2">The sequence shown here is derived from an EMBL/GenBank/DDBJ whole genome shotgun (WGS) entry which is preliminary data.</text>
</comment>
<dbReference type="PANTHER" id="PTHR30135:SF3">
    <property type="entry name" value="GLUCONEOGENESIS FACTOR-RELATED"/>
    <property type="match status" value="1"/>
</dbReference>
<gene>
    <name evidence="2" type="ORF">HMPREF9225_0048</name>
</gene>
<evidence type="ECO:0008006" key="4">
    <source>
        <dbReference type="Google" id="ProtNLM"/>
    </source>
</evidence>
<dbReference type="GO" id="GO:0043743">
    <property type="term" value="F:LPPG:FO 2-phospho-L-lactate transferase activity"/>
    <property type="evidence" value="ECO:0007669"/>
    <property type="project" value="InterPro"/>
</dbReference>
<dbReference type="RefSeq" id="WP_008900884.1">
    <property type="nucleotide sequence ID" value="NZ_GL397071.1"/>
</dbReference>
<protein>
    <recommendedName>
        <fullName evidence="4">Gluconeogenesis factor</fullName>
    </recommendedName>
</protein>
<dbReference type="Pfam" id="PF01933">
    <property type="entry name" value="CofD"/>
    <property type="match status" value="1"/>
</dbReference>
<reference evidence="2 3" key="1">
    <citation type="submission" date="2010-07" db="EMBL/GenBank/DDBJ databases">
        <authorList>
            <person name="Muzny D."/>
            <person name="Qin X."/>
            <person name="Deng J."/>
            <person name="Jiang H."/>
            <person name="Liu Y."/>
            <person name="Qu J."/>
            <person name="Song X.-Z."/>
            <person name="Zhang L."/>
            <person name="Thornton R."/>
            <person name="Coyle M."/>
            <person name="Francisco L."/>
            <person name="Jackson L."/>
            <person name="Javaid M."/>
            <person name="Korchina V."/>
            <person name="Kovar C."/>
            <person name="Mata R."/>
            <person name="Mathew T."/>
            <person name="Ngo R."/>
            <person name="Nguyen L."/>
            <person name="Nguyen N."/>
            <person name="Okwuonu G."/>
            <person name="Ongeri F."/>
            <person name="Pham C."/>
            <person name="Simmons D."/>
            <person name="Wilczek-Boney K."/>
            <person name="Hale W."/>
            <person name="Jakkamsetti A."/>
            <person name="Pham P."/>
            <person name="Ruth R."/>
            <person name="San Lucas F."/>
            <person name="Warren J."/>
            <person name="Zhang J."/>
            <person name="Zhao Z."/>
            <person name="Zhou C."/>
            <person name="Zhu D."/>
            <person name="Lee S."/>
            <person name="Bess C."/>
            <person name="Blankenburg K."/>
            <person name="Forbes L."/>
            <person name="Fu Q."/>
            <person name="Gubbala S."/>
            <person name="Hirani K."/>
            <person name="Jayaseelan J.C."/>
            <person name="Lara F."/>
            <person name="Munidasa M."/>
            <person name="Palculict T."/>
            <person name="Patil S."/>
            <person name="Pu L.-L."/>
            <person name="Saada N."/>
            <person name="Tang L."/>
            <person name="Weissenberger G."/>
            <person name="Zhu Y."/>
            <person name="Hemphill L."/>
            <person name="Shang Y."/>
            <person name="Youmans B."/>
            <person name="Ayvaz T."/>
            <person name="Ross M."/>
            <person name="Santibanez J."/>
            <person name="Aqrawi P."/>
            <person name="Gross S."/>
            <person name="Joshi V."/>
            <person name="Fowler G."/>
            <person name="Nazareth L."/>
            <person name="Reid J."/>
            <person name="Worley K."/>
            <person name="Petrosino J."/>
            <person name="Highlander S."/>
            <person name="Gibbs R."/>
        </authorList>
    </citation>
    <scope>NUCLEOTIDE SEQUENCE [LARGE SCALE GENOMIC DNA]</scope>
    <source>
        <strain evidence="2 3">ATCC BAA-1640</strain>
    </source>
</reference>
<name>E0NIQ9_9FIRM</name>
<dbReference type="eggNOG" id="COG0391">
    <property type="taxonomic scope" value="Bacteria"/>
</dbReference>
<dbReference type="AlphaFoldDB" id="E0NIQ9"/>
<dbReference type="STRING" id="862517.HMPREF9225_0048"/>
<dbReference type="InterPro" id="IPR002882">
    <property type="entry name" value="CofD"/>
</dbReference>
<dbReference type="InterPro" id="IPR010119">
    <property type="entry name" value="Gluconeogen_factor"/>
</dbReference>
<dbReference type="HOGENOM" id="CLU_044041_0_1_9"/>
<keyword evidence="1" id="KW-0963">Cytoplasm</keyword>
<keyword evidence="3" id="KW-1185">Reference proteome</keyword>
<dbReference type="Proteomes" id="UP000003280">
    <property type="component" value="Unassembled WGS sequence"/>
</dbReference>
<organism evidence="2 3">
    <name type="scientific">Peptoniphilus duerdenii ATCC BAA-1640</name>
    <dbReference type="NCBI Taxonomy" id="862517"/>
    <lineage>
        <taxon>Bacteria</taxon>
        <taxon>Bacillati</taxon>
        <taxon>Bacillota</taxon>
        <taxon>Tissierellia</taxon>
        <taxon>Tissierellales</taxon>
        <taxon>Peptoniphilaceae</taxon>
        <taxon>Peptoniphilus</taxon>
    </lineage>
</organism>
<dbReference type="PANTHER" id="PTHR30135">
    <property type="entry name" value="UNCHARACTERIZED PROTEIN YVCK-RELATED"/>
    <property type="match status" value="1"/>
</dbReference>
<proteinExistence type="predicted"/>
<evidence type="ECO:0000313" key="3">
    <source>
        <dbReference type="Proteomes" id="UP000003280"/>
    </source>
</evidence>
<dbReference type="OrthoDB" id="9783842at2"/>
<dbReference type="EMBL" id="AEEH01000009">
    <property type="protein sequence ID" value="EFM26354.1"/>
    <property type="molecule type" value="Genomic_DNA"/>
</dbReference>
<dbReference type="Gene3D" id="3.40.50.10680">
    <property type="entry name" value="CofD-like domains"/>
    <property type="match status" value="1"/>
</dbReference>
<accession>E0NIQ9</accession>
<dbReference type="SUPFAM" id="SSF142338">
    <property type="entry name" value="CofD-like"/>
    <property type="match status" value="1"/>
</dbReference>
<evidence type="ECO:0000256" key="1">
    <source>
        <dbReference type="ARBA" id="ARBA00022490"/>
    </source>
</evidence>